<dbReference type="PANTHER" id="PTHR35372:SF2">
    <property type="entry name" value="SF3 HELICASE DOMAIN-CONTAINING PROTEIN"/>
    <property type="match status" value="1"/>
</dbReference>
<dbReference type="Gene3D" id="3.40.50.300">
    <property type="entry name" value="P-loop containing nucleotide triphosphate hydrolases"/>
    <property type="match status" value="1"/>
</dbReference>
<dbReference type="GO" id="GO:0005524">
    <property type="term" value="F:ATP binding"/>
    <property type="evidence" value="ECO:0007669"/>
    <property type="project" value="UniProtKB-KW"/>
</dbReference>
<dbReference type="AlphaFoldDB" id="A0AB73M2M3"/>
<accession>A0AB73M2M3</accession>
<dbReference type="Pfam" id="PF19263">
    <property type="entry name" value="DUF5906"/>
    <property type="match status" value="1"/>
</dbReference>
<keyword evidence="3" id="KW-0067">ATP-binding</keyword>
<dbReference type="GO" id="GO:0016787">
    <property type="term" value="F:hydrolase activity"/>
    <property type="evidence" value="ECO:0007669"/>
    <property type="project" value="UniProtKB-KW"/>
</dbReference>
<evidence type="ECO:0000256" key="2">
    <source>
        <dbReference type="ARBA" id="ARBA00022801"/>
    </source>
</evidence>
<dbReference type="InterPro" id="IPR014818">
    <property type="entry name" value="Phage/plasmid_primase_P4_C"/>
</dbReference>
<evidence type="ECO:0000256" key="1">
    <source>
        <dbReference type="ARBA" id="ARBA00022741"/>
    </source>
</evidence>
<proteinExistence type="predicted"/>
<dbReference type="PANTHER" id="PTHR35372">
    <property type="entry name" value="ATP BINDING PROTEIN-RELATED"/>
    <property type="match status" value="1"/>
</dbReference>
<feature type="region of interest" description="Disordered" evidence="4">
    <location>
        <begin position="246"/>
        <end position="284"/>
    </location>
</feature>
<dbReference type="RefSeq" id="WP_052399465.1">
    <property type="nucleotide sequence ID" value="NZ_MLIA01000016.1"/>
</dbReference>
<feature type="compositionally biased region" description="Basic residues" evidence="4">
    <location>
        <begin position="248"/>
        <end position="262"/>
    </location>
</feature>
<dbReference type="InterPro" id="IPR051620">
    <property type="entry name" value="ORF904-like_C"/>
</dbReference>
<evidence type="ECO:0000313" key="6">
    <source>
        <dbReference type="EMBL" id="OHT55221.1"/>
    </source>
</evidence>
<dbReference type="InterPro" id="IPR045455">
    <property type="entry name" value="NrS-1_pol-like_helicase"/>
</dbReference>
<organism evidence="6 7">
    <name type="scientific">Mycobacteroides chelonae</name>
    <name type="common">Mycobacterium chelonae</name>
    <dbReference type="NCBI Taxonomy" id="1774"/>
    <lineage>
        <taxon>Bacteria</taxon>
        <taxon>Bacillati</taxon>
        <taxon>Actinomycetota</taxon>
        <taxon>Actinomycetes</taxon>
        <taxon>Mycobacteriales</taxon>
        <taxon>Mycobacteriaceae</taxon>
        <taxon>Mycobacteroides</taxon>
    </lineage>
</organism>
<evidence type="ECO:0000256" key="4">
    <source>
        <dbReference type="SAM" id="MobiDB-lite"/>
    </source>
</evidence>
<gene>
    <name evidence="6" type="ORF">BKG62_03350</name>
</gene>
<dbReference type="InterPro" id="IPR014015">
    <property type="entry name" value="Helicase_SF3_DNA-vir"/>
</dbReference>
<sequence>MMSENTSEGAAAVELPGQPLTVEDCAMLLEGGIGAEYLNADPAPLIRSAATSTDLRLFPRPGMDATPWDWVPDPAGILFGWQDVNGVVEWQFRPHNPPVGEDGRARKYLFRKGAAARYAILSSAAGAERAWVVEGTKQSHAVAAVVGETDVVIGIPGCSGWSAGGWTLPMEIATLLTGKVVLIALDADAQTNPAVYDAGVKLADRLSASASVSFVRTPGGGSNGLDDYLATLDVERRAGALAALAKSAKGRPARQRPKAKLRVVHDDERAEGSSGDGESDGGGVQEWMFTEAGKLRPDTIAKHVLAERPVAEGGGQLAVYEGGYYHLHRDAVTALVGDLLRDQYNSGHETNIEKRLLGLCFERKLSLPNRANTALLNCGNGMLDLETGELLEHDPKYLSTRQVAVDWDPDAKCPRYLAWLVDRVGEAQVPVVEEAISQFLNPSRTPSKALFLFGPSRSGKSTMLRLAKEMVGGEDGGHVSAVSLQQLSDDKFAAAELFGKTLNIGADLPKDHIKDLSAFKMLSGDDPITANRKYGAMLTFRNNALFLFSANTIPTVGEESSAYLNRMVPVVFPKTYAGSEDPRIESELLEELPGILVRWVRAYQAYMTRGYAFANVPSRVAEHFGAASDRVARFIAECCVVGVDVPSTRQTDVAPARRTFGPDTVSVTATYPTGTPVNLTQLHAAFGDWVADEKAGSMGRNTFGVRVKALPGVQVVRRADTDYLNVAVKPKEQWTQAGGIEDLIAMVEQPIHPKSPMSQAVSGTFGTFPIETGVRTKLFSATGPLGRR</sequence>
<reference evidence="6 7" key="1">
    <citation type="submission" date="2016-10" db="EMBL/GenBank/DDBJ databases">
        <title>Evaluation of Human, Animal and Environmental Mycobacterium chelonae Isolates by Core Genome Phylogenomic Analysis, Targeted Gene Comparison, and Anti-microbial Susceptibility Patterns: A Tale of Mistaken Identities.</title>
        <authorList>
            <person name="Fogelson S.B."/>
            <person name="Camus A.C."/>
            <person name="Lorenz W."/>
            <person name="Vasireddy R."/>
            <person name="Vasireddy S."/>
            <person name="Smith T."/>
            <person name="Brown-Elliott B.A."/>
            <person name="Wallace R.J.Jr."/>
            <person name="Hasan N.A."/>
            <person name="Reischl U."/>
            <person name="Sanchez S."/>
        </authorList>
    </citation>
    <scope>NUCLEOTIDE SEQUENCE [LARGE SCALE GENOMIC DNA]</scope>
    <source>
        <strain evidence="6 7">42895</strain>
    </source>
</reference>
<dbReference type="InterPro" id="IPR006500">
    <property type="entry name" value="Helicase_put_C_phage/plasmid"/>
</dbReference>
<dbReference type="PROSITE" id="PS51206">
    <property type="entry name" value="SF3_HELICASE_1"/>
    <property type="match status" value="1"/>
</dbReference>
<keyword evidence="2" id="KW-0378">Hydrolase</keyword>
<dbReference type="EMBL" id="MLHW01000001">
    <property type="protein sequence ID" value="OHT55221.1"/>
    <property type="molecule type" value="Genomic_DNA"/>
</dbReference>
<keyword evidence="1" id="KW-0547">Nucleotide-binding</keyword>
<dbReference type="Proteomes" id="UP000180113">
    <property type="component" value="Unassembled WGS sequence"/>
</dbReference>
<dbReference type="NCBIfam" id="TIGR01613">
    <property type="entry name" value="primase_Cterm"/>
    <property type="match status" value="1"/>
</dbReference>
<feature type="domain" description="SF3 helicase" evidence="5">
    <location>
        <begin position="427"/>
        <end position="587"/>
    </location>
</feature>
<evidence type="ECO:0000313" key="7">
    <source>
        <dbReference type="Proteomes" id="UP000180113"/>
    </source>
</evidence>
<protein>
    <recommendedName>
        <fullName evidence="5">SF3 helicase domain-containing protein</fullName>
    </recommendedName>
</protein>
<evidence type="ECO:0000256" key="3">
    <source>
        <dbReference type="ARBA" id="ARBA00022840"/>
    </source>
</evidence>
<dbReference type="SMART" id="SM00885">
    <property type="entry name" value="D5_N"/>
    <property type="match status" value="1"/>
</dbReference>
<dbReference type="SUPFAM" id="SSF52540">
    <property type="entry name" value="P-loop containing nucleoside triphosphate hydrolases"/>
    <property type="match status" value="1"/>
</dbReference>
<dbReference type="Pfam" id="PF08706">
    <property type="entry name" value="D5_N"/>
    <property type="match status" value="1"/>
</dbReference>
<name>A0AB73M2M3_MYCCH</name>
<dbReference type="InterPro" id="IPR027417">
    <property type="entry name" value="P-loop_NTPase"/>
</dbReference>
<evidence type="ECO:0000259" key="5">
    <source>
        <dbReference type="PROSITE" id="PS51206"/>
    </source>
</evidence>
<comment type="caution">
    <text evidence="6">The sequence shown here is derived from an EMBL/GenBank/DDBJ whole genome shotgun (WGS) entry which is preliminary data.</text>
</comment>